<accession>A0ABU6MN25</accession>
<proteinExistence type="predicted"/>
<gene>
    <name evidence="1" type="ORF">P4T90_20250</name>
</gene>
<evidence type="ECO:0000313" key="1">
    <source>
        <dbReference type="EMBL" id="MED1205386.1"/>
    </source>
</evidence>
<sequence length="103" mass="12050">MQLIKHIKKEYNIYDATLFQTPAYGGKRGFEKVYRLDVPAKNHMEALNELFVLFNHPDSMPKDCKARFVSTGDIIFIDEGRKGHFYYQLKSGGWKSINRILLH</sequence>
<organism evidence="1 2">
    <name type="scientific">Heyndrickxia acidicola</name>
    <dbReference type="NCBI Taxonomy" id="209389"/>
    <lineage>
        <taxon>Bacteria</taxon>
        <taxon>Bacillati</taxon>
        <taxon>Bacillota</taxon>
        <taxon>Bacilli</taxon>
        <taxon>Bacillales</taxon>
        <taxon>Bacillaceae</taxon>
        <taxon>Heyndrickxia</taxon>
    </lineage>
</organism>
<keyword evidence="2" id="KW-1185">Reference proteome</keyword>
<evidence type="ECO:0000313" key="2">
    <source>
        <dbReference type="Proteomes" id="UP001341444"/>
    </source>
</evidence>
<comment type="caution">
    <text evidence="1">The sequence shown here is derived from an EMBL/GenBank/DDBJ whole genome shotgun (WGS) entry which is preliminary data.</text>
</comment>
<dbReference type="EMBL" id="JARMAB010000032">
    <property type="protein sequence ID" value="MED1205386.1"/>
    <property type="molecule type" value="Genomic_DNA"/>
</dbReference>
<protein>
    <submittedName>
        <fullName evidence="1">YodL domain-containing protein</fullName>
    </submittedName>
</protein>
<reference evidence="1 2" key="1">
    <citation type="submission" date="2023-03" db="EMBL/GenBank/DDBJ databases">
        <title>Bacillus Genome Sequencing.</title>
        <authorList>
            <person name="Dunlap C."/>
        </authorList>
    </citation>
    <scope>NUCLEOTIDE SEQUENCE [LARGE SCALE GENOMIC DNA]</scope>
    <source>
        <strain evidence="1 2">B-23453</strain>
    </source>
</reference>
<name>A0ABU6MN25_9BACI</name>
<dbReference type="Proteomes" id="UP001341444">
    <property type="component" value="Unassembled WGS sequence"/>
</dbReference>